<dbReference type="GO" id="GO:0006614">
    <property type="term" value="P:SRP-dependent cotranslational protein targeting to membrane"/>
    <property type="evidence" value="ECO:0007669"/>
    <property type="project" value="InterPro"/>
</dbReference>
<organism evidence="2 3">
    <name type="scientific">Leishmania orientalis</name>
    <dbReference type="NCBI Taxonomy" id="2249476"/>
    <lineage>
        <taxon>Eukaryota</taxon>
        <taxon>Discoba</taxon>
        <taxon>Euglenozoa</taxon>
        <taxon>Kinetoplastea</taxon>
        <taxon>Metakinetoplastina</taxon>
        <taxon>Trypanosomatida</taxon>
        <taxon>Trypanosomatidae</taxon>
        <taxon>Leishmaniinae</taxon>
        <taxon>Leishmania</taxon>
    </lineage>
</organism>
<dbReference type="InterPro" id="IPR009018">
    <property type="entry name" value="Signal_recog_particle_SRP9/14"/>
</dbReference>
<dbReference type="Gene3D" id="3.30.720.10">
    <property type="entry name" value="Signal recognition particle alu RNA binding heterodimer, srp9/1"/>
    <property type="match status" value="1"/>
</dbReference>
<keyword evidence="3" id="KW-1185">Reference proteome</keyword>
<dbReference type="Proteomes" id="UP000674143">
    <property type="component" value="Unassembled WGS sequence"/>
</dbReference>
<protein>
    <recommendedName>
        <fullName evidence="4">SRP9 domain-containing protein</fullName>
    </recommendedName>
</protein>
<dbReference type="GeneID" id="92363958"/>
<feature type="compositionally biased region" description="Low complexity" evidence="1">
    <location>
        <begin position="100"/>
        <end position="125"/>
    </location>
</feature>
<dbReference type="GO" id="GO:0008312">
    <property type="term" value="F:7S RNA binding"/>
    <property type="evidence" value="ECO:0007669"/>
    <property type="project" value="InterPro"/>
</dbReference>
<dbReference type="EMBL" id="JAFHLR010000002">
    <property type="protein sequence ID" value="KAG5488174.1"/>
    <property type="molecule type" value="Genomic_DNA"/>
</dbReference>
<dbReference type="KEGG" id="loi:92363958"/>
<evidence type="ECO:0008006" key="4">
    <source>
        <dbReference type="Google" id="ProtNLM"/>
    </source>
</evidence>
<evidence type="ECO:0000256" key="1">
    <source>
        <dbReference type="SAM" id="MobiDB-lite"/>
    </source>
</evidence>
<feature type="compositionally biased region" description="Basic residues" evidence="1">
    <location>
        <begin position="169"/>
        <end position="179"/>
    </location>
</feature>
<accession>A0A836H973</accession>
<evidence type="ECO:0000313" key="3">
    <source>
        <dbReference type="Proteomes" id="UP000674143"/>
    </source>
</evidence>
<dbReference type="RefSeq" id="XP_067066222.1">
    <property type="nucleotide sequence ID" value="XM_067210024.1"/>
</dbReference>
<reference evidence="3" key="2">
    <citation type="journal article" date="2021" name="Sci. Data">
        <title>Chromosome-scale genome sequencing, assembly and annotation of six genomes from subfamily Leishmaniinae.</title>
        <authorList>
            <person name="Almutairi H."/>
            <person name="Urbaniak M.D."/>
            <person name="Bates M.D."/>
            <person name="Jariyapan N."/>
            <person name="Kwakye-Nuako G."/>
            <person name="Thomaz Soccol V."/>
            <person name="Al-Salem W.S."/>
            <person name="Dillon R.J."/>
            <person name="Bates P.A."/>
            <person name="Gatherer D."/>
        </authorList>
    </citation>
    <scope>NUCLEOTIDE SEQUENCE [LARGE SCALE GENOMIC DNA]</scope>
</reference>
<evidence type="ECO:0000313" key="2">
    <source>
        <dbReference type="EMBL" id="KAG5488174.1"/>
    </source>
</evidence>
<gene>
    <name evidence="2" type="ORF">LSCM4_08153</name>
</gene>
<dbReference type="GO" id="GO:0048500">
    <property type="term" value="C:signal recognition particle"/>
    <property type="evidence" value="ECO:0007669"/>
    <property type="project" value="InterPro"/>
</dbReference>
<sequence length="179" mass="18639">MRLELKEFVQATRSMHQQPGGVKRTRLMLRLRPHHSRKPFVLKATDGRITMTTRVESQSQLRLVESLVTEFVTECTKAALGSPAPHTATAGVGEQLTVSAAAASPASTASGHNSSNPGGASAAAAVKATRQVRSGSSATQGQQAHVSSSPPQATNNKSGSSGGVGGGRRQSRGRKGKHH</sequence>
<dbReference type="AlphaFoldDB" id="A0A836H973"/>
<proteinExistence type="predicted"/>
<reference evidence="3" key="1">
    <citation type="journal article" date="2021" name="Microbiol. Resour. Announc.">
        <title>LGAAP: Leishmaniinae Genome Assembly and Annotation Pipeline.</title>
        <authorList>
            <person name="Almutairi H."/>
            <person name="Urbaniak M.D."/>
            <person name="Bates M.D."/>
            <person name="Jariyapan N."/>
            <person name="Kwakye-Nuako G."/>
            <person name="Thomaz-Soccol V."/>
            <person name="Al-Salem W.S."/>
            <person name="Dillon R.J."/>
            <person name="Bates P.A."/>
            <person name="Gatherer D."/>
        </authorList>
    </citation>
    <scope>NUCLEOTIDE SEQUENCE [LARGE SCALE GENOMIC DNA]</scope>
</reference>
<name>A0A836H973_9TRYP</name>
<feature type="region of interest" description="Disordered" evidence="1">
    <location>
        <begin position="100"/>
        <end position="179"/>
    </location>
</feature>
<comment type="caution">
    <text evidence="2">The sequence shown here is derived from an EMBL/GenBank/DDBJ whole genome shotgun (WGS) entry which is preliminary data.</text>
</comment>
<dbReference type="SMR" id="A0A836H973"/>
<feature type="compositionally biased region" description="Polar residues" evidence="1">
    <location>
        <begin position="131"/>
        <end position="156"/>
    </location>
</feature>